<dbReference type="Proteomes" id="UP000799757">
    <property type="component" value="Unassembled WGS sequence"/>
</dbReference>
<keyword evidence="1" id="KW-1133">Transmembrane helix</keyword>
<dbReference type="OrthoDB" id="5342924at2759"/>
<protein>
    <submittedName>
        <fullName evidence="2">Uncharacterized protein</fullName>
    </submittedName>
</protein>
<sequence length="779" mass="86089">MTEYKAVSKDDSITTAIPLGSFRSKFISKKSGPSKLSHPVNPNFSKQPWIEVLLRALGVSLIWNGWCKLIRRPKTEGPKQAMRHGRLIVFLTLTTHFIPMIAAGVIIGLNFRGYYIGSELSGPNIDNDLKLSALQFTAKLHELMMQASLSLVVVSFMRHELVHGNGIPFGAIFGSIQFSNPTYLWSKEFAGTLKAHFRSKFTKWSLAFLILVGSVLFSTVGPSSAIAMRPRLGDWPAGGTYVYLNATKDQLWPSTLNASHTLPPSTRPWAVISDSLLPFWPGLNDDTSFPDTYNIPSAKSMKTLYTRQKVGIFRAPWTIATTQMSNLADAMSDIGMLWINAAFVADSVPGRRYSGRFKFRKDVFWSVKEIYRPLTRVACWTHRQLTEKDIEEGKLYTPNIDTYCPGIEDAVGMSFNDTTQIPAVLANYNSTSSKSPVLEFVDLPTDVFGENSIGAFLSFPPSWPGGQTLVTCAVDARWEPALIKGGRNAVKMVTGSSDIDDGYADRGACGLGPTENIKITTRWPALSDRKIIHRIKITKDWANQLNPSIEDSNQTAIHEVLGSIPASQSSRWADEDEFVSPLLESVLSVLITNGLASTAYSAVPQGLLKGCTEDQCNENCGDGNGAWCKAIMPTKEFGYGGDIYNLPTNADTSKMTRFRVQIDINGYAYHWRDTTVTLSCVVLGIYCLIATSHILFALITGLSSQSWDTISEIVALAMQSQPTERLRYTCAGIVTTSIFKNFVRIGKTGEEGEHLELIFEDGENDENSIVPVVLNEFYE</sequence>
<name>A0A6A6WQ90_9PLEO</name>
<feature type="transmembrane region" description="Helical" evidence="1">
    <location>
        <begin position="87"/>
        <end position="111"/>
    </location>
</feature>
<dbReference type="EMBL" id="MU002503">
    <property type="protein sequence ID" value="KAF2786269.1"/>
    <property type="molecule type" value="Genomic_DNA"/>
</dbReference>
<evidence type="ECO:0000313" key="3">
    <source>
        <dbReference type="Proteomes" id="UP000799757"/>
    </source>
</evidence>
<evidence type="ECO:0000256" key="1">
    <source>
        <dbReference type="SAM" id="Phobius"/>
    </source>
</evidence>
<feature type="transmembrane region" description="Helical" evidence="1">
    <location>
        <begin position="206"/>
        <end position="228"/>
    </location>
</feature>
<gene>
    <name evidence="2" type="ORF">K505DRAFT_380379</name>
</gene>
<reference evidence="2" key="1">
    <citation type="journal article" date="2020" name="Stud. Mycol.">
        <title>101 Dothideomycetes genomes: a test case for predicting lifestyles and emergence of pathogens.</title>
        <authorList>
            <person name="Haridas S."/>
            <person name="Albert R."/>
            <person name="Binder M."/>
            <person name="Bloem J."/>
            <person name="Labutti K."/>
            <person name="Salamov A."/>
            <person name="Andreopoulos B."/>
            <person name="Baker S."/>
            <person name="Barry K."/>
            <person name="Bills G."/>
            <person name="Bluhm B."/>
            <person name="Cannon C."/>
            <person name="Castanera R."/>
            <person name="Culley D."/>
            <person name="Daum C."/>
            <person name="Ezra D."/>
            <person name="Gonzalez J."/>
            <person name="Henrissat B."/>
            <person name="Kuo A."/>
            <person name="Liang C."/>
            <person name="Lipzen A."/>
            <person name="Lutzoni F."/>
            <person name="Magnuson J."/>
            <person name="Mondo S."/>
            <person name="Nolan M."/>
            <person name="Ohm R."/>
            <person name="Pangilinan J."/>
            <person name="Park H.-J."/>
            <person name="Ramirez L."/>
            <person name="Alfaro M."/>
            <person name="Sun H."/>
            <person name="Tritt A."/>
            <person name="Yoshinaga Y."/>
            <person name="Zwiers L.-H."/>
            <person name="Turgeon B."/>
            <person name="Goodwin S."/>
            <person name="Spatafora J."/>
            <person name="Crous P."/>
            <person name="Grigoriev I."/>
        </authorList>
    </citation>
    <scope>NUCLEOTIDE SEQUENCE</scope>
    <source>
        <strain evidence="2">CBS 109.77</strain>
    </source>
</reference>
<keyword evidence="3" id="KW-1185">Reference proteome</keyword>
<proteinExistence type="predicted"/>
<organism evidence="2 3">
    <name type="scientific">Melanomma pulvis-pyrius CBS 109.77</name>
    <dbReference type="NCBI Taxonomy" id="1314802"/>
    <lineage>
        <taxon>Eukaryota</taxon>
        <taxon>Fungi</taxon>
        <taxon>Dikarya</taxon>
        <taxon>Ascomycota</taxon>
        <taxon>Pezizomycotina</taxon>
        <taxon>Dothideomycetes</taxon>
        <taxon>Pleosporomycetidae</taxon>
        <taxon>Pleosporales</taxon>
        <taxon>Melanommataceae</taxon>
        <taxon>Melanomma</taxon>
    </lineage>
</organism>
<keyword evidence="1" id="KW-0472">Membrane</keyword>
<feature type="transmembrane region" description="Helical" evidence="1">
    <location>
        <begin position="166"/>
        <end position="185"/>
    </location>
</feature>
<evidence type="ECO:0000313" key="2">
    <source>
        <dbReference type="EMBL" id="KAF2786269.1"/>
    </source>
</evidence>
<keyword evidence="1" id="KW-0812">Transmembrane</keyword>
<accession>A0A6A6WQ90</accession>
<dbReference type="AlphaFoldDB" id="A0A6A6WQ90"/>